<proteinExistence type="predicted"/>
<keyword evidence="3" id="KW-1185">Reference proteome</keyword>
<dbReference type="InParanoid" id="A0A3P8YAN8"/>
<organism evidence="2 3">
    <name type="scientific">Esox lucius</name>
    <name type="common">Northern pike</name>
    <dbReference type="NCBI Taxonomy" id="8010"/>
    <lineage>
        <taxon>Eukaryota</taxon>
        <taxon>Metazoa</taxon>
        <taxon>Chordata</taxon>
        <taxon>Craniata</taxon>
        <taxon>Vertebrata</taxon>
        <taxon>Euteleostomi</taxon>
        <taxon>Actinopterygii</taxon>
        <taxon>Neopterygii</taxon>
        <taxon>Teleostei</taxon>
        <taxon>Protacanthopterygii</taxon>
        <taxon>Esociformes</taxon>
        <taxon>Esocidae</taxon>
        <taxon>Esox</taxon>
    </lineage>
</organism>
<reference evidence="3" key="1">
    <citation type="journal article" date="2014" name="PLoS ONE">
        <title>The genome and linkage map of the northern pike (Esox lucius): conserved synteny revealed between the salmonid sister group and the Neoteleostei.</title>
        <authorList>
            <person name="Rondeau E.B."/>
            <person name="Minkley D.R."/>
            <person name="Leong J.S."/>
            <person name="Messmer A.M."/>
            <person name="Jantzen J.R."/>
            <person name="von Schalburg K.R."/>
            <person name="Lemon C."/>
            <person name="Bird N.H."/>
            <person name="Koop B.F."/>
        </authorList>
    </citation>
    <scope>NUCLEOTIDE SEQUENCE</scope>
</reference>
<evidence type="ECO:0000313" key="3">
    <source>
        <dbReference type="Proteomes" id="UP000265140"/>
    </source>
</evidence>
<dbReference type="Proteomes" id="UP000265140">
    <property type="component" value="Chromosome 19"/>
</dbReference>
<reference evidence="2" key="3">
    <citation type="submission" date="2025-08" db="UniProtKB">
        <authorList>
            <consortium name="Ensembl"/>
        </authorList>
    </citation>
    <scope>IDENTIFICATION</scope>
</reference>
<protein>
    <submittedName>
        <fullName evidence="2">Uncharacterized protein</fullName>
    </submittedName>
</protein>
<dbReference type="Ensembl" id="ENSELUT00000038613.3">
    <property type="protein sequence ID" value="ENSELUP00000013662.3"/>
    <property type="gene ID" value="ENSELUG00000013733.3"/>
</dbReference>
<dbReference type="GeneTree" id="ENSGT00980000200297"/>
<accession>A0A3P8YAN8</accession>
<dbReference type="AlphaFoldDB" id="A0A3P8YAN8"/>
<evidence type="ECO:0000256" key="1">
    <source>
        <dbReference type="SAM" id="MobiDB-lite"/>
    </source>
</evidence>
<reference evidence="2" key="2">
    <citation type="submission" date="2020-02" db="EMBL/GenBank/DDBJ databases">
        <title>Esox lucius (northern pike) genome, fEsoLuc1, primary haplotype.</title>
        <authorList>
            <person name="Myers G."/>
            <person name="Karagic N."/>
            <person name="Meyer A."/>
            <person name="Pippel M."/>
            <person name="Reichard M."/>
            <person name="Winkler S."/>
            <person name="Tracey A."/>
            <person name="Sims Y."/>
            <person name="Howe K."/>
            <person name="Rhie A."/>
            <person name="Formenti G."/>
            <person name="Durbin R."/>
            <person name="Fedrigo O."/>
            <person name="Jarvis E.D."/>
        </authorList>
    </citation>
    <scope>NUCLEOTIDE SEQUENCE [LARGE SCALE GENOMIC DNA]</scope>
</reference>
<evidence type="ECO:0000313" key="2">
    <source>
        <dbReference type="Ensembl" id="ENSELUP00000013662.3"/>
    </source>
</evidence>
<name>A0A3P8YAN8_ESOLU</name>
<sequence length="118" mass="13465">MVSSIECLFKPTRRENYVDVFYSFKNRLLDGAEVHVKGHDRSTRQIVYRSKRSQQVHSVIPEAEPIAEDQYLDIQHIQERAGVISKETITSCDDPLRVLHSNSPGSPIKKAVEKTDAE</sequence>
<dbReference type="Bgee" id="ENSELUG00000013733">
    <property type="expression patterns" value="Expressed in liver and 10 other cell types or tissues"/>
</dbReference>
<reference evidence="2" key="4">
    <citation type="submission" date="2025-09" db="UniProtKB">
        <authorList>
            <consortium name="Ensembl"/>
        </authorList>
    </citation>
    <scope>IDENTIFICATION</scope>
</reference>
<feature type="region of interest" description="Disordered" evidence="1">
    <location>
        <begin position="95"/>
        <end position="118"/>
    </location>
</feature>